<feature type="DNA-binding region" description="H-T-H motif" evidence="4">
    <location>
        <begin position="39"/>
        <end position="58"/>
    </location>
</feature>
<reference evidence="6 7" key="1">
    <citation type="submission" date="2016-02" db="EMBL/GenBank/DDBJ databases">
        <title>Complete Genome of H5569, the type strain of the newly described species Haematospirillium jordaniae.</title>
        <authorList>
            <person name="Nicholson A.C."/>
            <person name="Humrighouse B.W."/>
            <person name="Loparov V."/>
            <person name="McQuiston J.R."/>
        </authorList>
    </citation>
    <scope>NUCLEOTIDE SEQUENCE [LARGE SCALE GENOMIC DNA]</scope>
    <source>
        <strain evidence="6 7">H5569</strain>
    </source>
</reference>
<dbReference type="RefSeq" id="WP_066135230.1">
    <property type="nucleotide sequence ID" value="NZ_CP014525.1"/>
</dbReference>
<dbReference type="SUPFAM" id="SSF48498">
    <property type="entry name" value="Tetracyclin repressor-like, C-terminal domain"/>
    <property type="match status" value="1"/>
</dbReference>
<accession>A0A143DEE4</accession>
<dbReference type="InterPro" id="IPR036271">
    <property type="entry name" value="Tet_transcr_reg_TetR-rel_C_sf"/>
</dbReference>
<dbReference type="PANTHER" id="PTHR47506:SF1">
    <property type="entry name" value="HTH-TYPE TRANSCRIPTIONAL REGULATOR YJDC"/>
    <property type="match status" value="1"/>
</dbReference>
<dbReference type="OrthoDB" id="9787680at2"/>
<dbReference type="InterPro" id="IPR009057">
    <property type="entry name" value="Homeodomain-like_sf"/>
</dbReference>
<proteinExistence type="predicted"/>
<dbReference type="Gene3D" id="1.10.357.10">
    <property type="entry name" value="Tetracycline Repressor, domain 2"/>
    <property type="match status" value="1"/>
</dbReference>
<protein>
    <recommendedName>
        <fullName evidence="5">HTH tetR-type domain-containing protein</fullName>
    </recommendedName>
</protein>
<keyword evidence="2 4" id="KW-0238">DNA-binding</keyword>
<evidence type="ECO:0000256" key="2">
    <source>
        <dbReference type="ARBA" id="ARBA00023125"/>
    </source>
</evidence>
<dbReference type="GO" id="GO:0003677">
    <property type="term" value="F:DNA binding"/>
    <property type="evidence" value="ECO:0007669"/>
    <property type="project" value="UniProtKB-UniRule"/>
</dbReference>
<evidence type="ECO:0000256" key="3">
    <source>
        <dbReference type="ARBA" id="ARBA00023163"/>
    </source>
</evidence>
<keyword evidence="1" id="KW-0805">Transcription regulation</keyword>
<dbReference type="EMBL" id="CP014525">
    <property type="protein sequence ID" value="AMW35026.1"/>
    <property type="molecule type" value="Genomic_DNA"/>
</dbReference>
<name>A0A143DEE4_9PROT</name>
<gene>
    <name evidence="6" type="ORF">AY555_07370</name>
</gene>
<dbReference type="STRING" id="1549855.AY555_07370"/>
<dbReference type="PRINTS" id="PR00455">
    <property type="entry name" value="HTHTETR"/>
</dbReference>
<dbReference type="InterPro" id="IPR001647">
    <property type="entry name" value="HTH_TetR"/>
</dbReference>
<dbReference type="PROSITE" id="PS50977">
    <property type="entry name" value="HTH_TETR_2"/>
    <property type="match status" value="1"/>
</dbReference>
<feature type="domain" description="HTH tetR-type" evidence="5">
    <location>
        <begin position="16"/>
        <end position="76"/>
    </location>
</feature>
<dbReference type="GeneID" id="53316975"/>
<organism evidence="6 7">
    <name type="scientific">Haematospirillum jordaniae</name>
    <dbReference type="NCBI Taxonomy" id="1549855"/>
    <lineage>
        <taxon>Bacteria</taxon>
        <taxon>Pseudomonadati</taxon>
        <taxon>Pseudomonadota</taxon>
        <taxon>Alphaproteobacteria</taxon>
        <taxon>Rhodospirillales</taxon>
        <taxon>Novispirillaceae</taxon>
        <taxon>Haematospirillum</taxon>
    </lineage>
</organism>
<evidence type="ECO:0000256" key="1">
    <source>
        <dbReference type="ARBA" id="ARBA00023015"/>
    </source>
</evidence>
<dbReference type="PANTHER" id="PTHR47506">
    <property type="entry name" value="TRANSCRIPTIONAL REGULATORY PROTEIN"/>
    <property type="match status" value="1"/>
</dbReference>
<keyword evidence="3" id="KW-0804">Transcription</keyword>
<dbReference type="AlphaFoldDB" id="A0A143DEE4"/>
<evidence type="ECO:0000259" key="5">
    <source>
        <dbReference type="PROSITE" id="PS50977"/>
    </source>
</evidence>
<dbReference type="KEGG" id="hjo:AY555_07370"/>
<evidence type="ECO:0000313" key="6">
    <source>
        <dbReference type="EMBL" id="AMW35026.1"/>
    </source>
</evidence>
<keyword evidence="7" id="KW-1185">Reference proteome</keyword>
<sequence length="204" mass="22447">MPRRTAVLRTDAARPSLKRDTLVEVAERLFDRYGFHGTGVDRLVQESGVARMTFYKHFPTKNALVRAVLERRDERFRSFLDRHVVERSDPAQPEVLAIFDALADWLDDEGAQGNLLLRAVGEFSGHDVSIAGDAVFRCRWAGPWFAERLGEQGVGQADARGWDLALLLEGAVALAPVVGGRDAAGQAKHAASALLLSWNISAEI</sequence>
<evidence type="ECO:0000256" key="4">
    <source>
        <dbReference type="PROSITE-ProRule" id="PRU00335"/>
    </source>
</evidence>
<dbReference type="Proteomes" id="UP000076066">
    <property type="component" value="Chromosome"/>
</dbReference>
<evidence type="ECO:0000313" key="7">
    <source>
        <dbReference type="Proteomes" id="UP000076066"/>
    </source>
</evidence>
<dbReference type="SUPFAM" id="SSF46689">
    <property type="entry name" value="Homeodomain-like"/>
    <property type="match status" value="1"/>
</dbReference>
<dbReference type="Pfam" id="PF00440">
    <property type="entry name" value="TetR_N"/>
    <property type="match status" value="1"/>
</dbReference>